<evidence type="ECO:0000259" key="2">
    <source>
        <dbReference type="PROSITE" id="PS50127"/>
    </source>
</evidence>
<dbReference type="OrthoDB" id="9973183at2759"/>
<dbReference type="AlphaFoldDB" id="A0A1E3QQJ5"/>
<protein>
    <recommendedName>
        <fullName evidence="2">UBC core domain-containing protein</fullName>
    </recommendedName>
</protein>
<name>A0A1E3QQJ5_9ASCO</name>
<dbReference type="CDD" id="cd23812">
    <property type="entry name" value="UBCc_ScPEX4-like"/>
    <property type="match status" value="1"/>
</dbReference>
<sequence>MNSLKRLMKEYKSVQDHQSANTLPPNIVDLQPSKPSPDAEVDMHHWDCTISGPEDSPYEGGTWVLKIDVPPTYPTQPPKISFVTQIIHPNINFETGEICLSLLDASAKDGGWSPAWNLLNAAMAIVLLLTDPEPDSPLNIDAANLYRLDKRAYDSLINYYVHKLAGGVGSQS</sequence>
<dbReference type="SUPFAM" id="SSF54495">
    <property type="entry name" value="UBC-like"/>
    <property type="match status" value="1"/>
</dbReference>
<dbReference type="GO" id="GO:0051865">
    <property type="term" value="P:protein autoubiquitination"/>
    <property type="evidence" value="ECO:0007669"/>
    <property type="project" value="EnsemblFungi"/>
</dbReference>
<dbReference type="InterPro" id="IPR016135">
    <property type="entry name" value="UBQ-conjugating_enzyme/RWD"/>
</dbReference>
<dbReference type="GO" id="GO:0006513">
    <property type="term" value="P:protein monoubiquitination"/>
    <property type="evidence" value="ECO:0007669"/>
    <property type="project" value="EnsemblFungi"/>
</dbReference>
<dbReference type="PANTHER" id="PTHR24068">
    <property type="entry name" value="UBIQUITIN-CONJUGATING ENZYME E2"/>
    <property type="match status" value="1"/>
</dbReference>
<dbReference type="Proteomes" id="UP000094336">
    <property type="component" value="Unassembled WGS sequence"/>
</dbReference>
<dbReference type="EMBL" id="KV454431">
    <property type="protein sequence ID" value="ODQ79966.1"/>
    <property type="molecule type" value="Genomic_DNA"/>
</dbReference>
<evidence type="ECO:0000256" key="1">
    <source>
        <dbReference type="SAM" id="MobiDB-lite"/>
    </source>
</evidence>
<dbReference type="STRING" id="984486.A0A1E3QQJ5"/>
<proteinExistence type="predicted"/>
<keyword evidence="4" id="KW-1185">Reference proteome</keyword>
<dbReference type="GO" id="GO:0005777">
    <property type="term" value="C:peroxisome"/>
    <property type="evidence" value="ECO:0007669"/>
    <property type="project" value="EnsemblFungi"/>
</dbReference>
<dbReference type="Pfam" id="PF00179">
    <property type="entry name" value="UQ_con"/>
    <property type="match status" value="1"/>
</dbReference>
<accession>A0A1E3QQJ5</accession>
<evidence type="ECO:0000313" key="4">
    <source>
        <dbReference type="Proteomes" id="UP000094336"/>
    </source>
</evidence>
<gene>
    <name evidence="3" type="ORF">BABINDRAFT_36737</name>
</gene>
<dbReference type="GO" id="GO:0016562">
    <property type="term" value="P:protein import into peroxisome matrix, receptor recycling"/>
    <property type="evidence" value="ECO:0007669"/>
    <property type="project" value="EnsemblFungi"/>
</dbReference>
<feature type="domain" description="UBC core" evidence="2">
    <location>
        <begin position="2"/>
        <end position="166"/>
    </location>
</feature>
<dbReference type="GeneID" id="30149634"/>
<evidence type="ECO:0000313" key="3">
    <source>
        <dbReference type="EMBL" id="ODQ79966.1"/>
    </source>
</evidence>
<dbReference type="RefSeq" id="XP_018985294.1">
    <property type="nucleotide sequence ID" value="XM_019131781.1"/>
</dbReference>
<dbReference type="GO" id="GO:0004842">
    <property type="term" value="F:ubiquitin-protein transferase activity"/>
    <property type="evidence" value="ECO:0007669"/>
    <property type="project" value="EnsemblFungi"/>
</dbReference>
<reference evidence="4" key="1">
    <citation type="submission" date="2016-05" db="EMBL/GenBank/DDBJ databases">
        <title>Comparative genomics of biotechnologically important yeasts.</title>
        <authorList>
            <consortium name="DOE Joint Genome Institute"/>
            <person name="Riley R."/>
            <person name="Haridas S."/>
            <person name="Wolfe K.H."/>
            <person name="Lopes M.R."/>
            <person name="Hittinger C.T."/>
            <person name="Goker M."/>
            <person name="Salamov A."/>
            <person name="Wisecaver J."/>
            <person name="Long T.M."/>
            <person name="Aerts A.L."/>
            <person name="Barry K."/>
            <person name="Choi C."/>
            <person name="Clum A."/>
            <person name="Coughlan A.Y."/>
            <person name="Deshpande S."/>
            <person name="Douglass A.P."/>
            <person name="Hanson S.J."/>
            <person name="Klenk H.-P."/>
            <person name="Labutti K."/>
            <person name="Lapidus A."/>
            <person name="Lindquist E."/>
            <person name="Lipzen A."/>
            <person name="Meier-Kolthoff J.P."/>
            <person name="Ohm R.A."/>
            <person name="Otillar R.P."/>
            <person name="Pangilinan J."/>
            <person name="Peng Y."/>
            <person name="Rokas A."/>
            <person name="Rosa C.A."/>
            <person name="Scheuner C."/>
            <person name="Sibirny A.A."/>
            <person name="Slot J.C."/>
            <person name="Stielow J.B."/>
            <person name="Sun H."/>
            <person name="Kurtzman C.P."/>
            <person name="Blackwell M."/>
            <person name="Grigoriev I.V."/>
            <person name="Jeffries T.W."/>
        </authorList>
    </citation>
    <scope>NUCLEOTIDE SEQUENCE [LARGE SCALE GENOMIC DNA]</scope>
    <source>
        <strain evidence="4">NRRL Y-12698</strain>
    </source>
</reference>
<organism evidence="3 4">
    <name type="scientific">Babjeviella inositovora NRRL Y-12698</name>
    <dbReference type="NCBI Taxonomy" id="984486"/>
    <lineage>
        <taxon>Eukaryota</taxon>
        <taxon>Fungi</taxon>
        <taxon>Dikarya</taxon>
        <taxon>Ascomycota</taxon>
        <taxon>Saccharomycotina</taxon>
        <taxon>Pichiomycetes</taxon>
        <taxon>Serinales incertae sedis</taxon>
        <taxon>Babjeviella</taxon>
    </lineage>
</organism>
<dbReference type="InterPro" id="IPR000608">
    <property type="entry name" value="UBC"/>
</dbReference>
<dbReference type="Gene3D" id="3.10.110.10">
    <property type="entry name" value="Ubiquitin Conjugating Enzyme"/>
    <property type="match status" value="1"/>
</dbReference>
<dbReference type="PROSITE" id="PS50127">
    <property type="entry name" value="UBC_2"/>
    <property type="match status" value="1"/>
</dbReference>
<dbReference type="SMART" id="SM00212">
    <property type="entry name" value="UBCc"/>
    <property type="match status" value="1"/>
</dbReference>
<feature type="region of interest" description="Disordered" evidence="1">
    <location>
        <begin position="15"/>
        <end position="40"/>
    </location>
</feature>